<dbReference type="PROSITE" id="PS51257">
    <property type="entry name" value="PROKAR_LIPOPROTEIN"/>
    <property type="match status" value="1"/>
</dbReference>
<dbReference type="AlphaFoldDB" id="A0A1M5HSW6"/>
<organism evidence="1 2">
    <name type="scientific">Flagellimonas flava</name>
    <dbReference type="NCBI Taxonomy" id="570519"/>
    <lineage>
        <taxon>Bacteria</taxon>
        <taxon>Pseudomonadati</taxon>
        <taxon>Bacteroidota</taxon>
        <taxon>Flavobacteriia</taxon>
        <taxon>Flavobacteriales</taxon>
        <taxon>Flavobacteriaceae</taxon>
        <taxon>Flagellimonas</taxon>
    </lineage>
</organism>
<keyword evidence="2" id="KW-1185">Reference proteome</keyword>
<dbReference type="RefSeq" id="WP_073176036.1">
    <property type="nucleotide sequence ID" value="NZ_FQWL01000001.1"/>
</dbReference>
<dbReference type="EMBL" id="FQWL01000001">
    <property type="protein sequence ID" value="SHG19074.1"/>
    <property type="molecule type" value="Genomic_DNA"/>
</dbReference>
<evidence type="ECO:0000313" key="2">
    <source>
        <dbReference type="Proteomes" id="UP000184532"/>
    </source>
</evidence>
<sequence length="172" mass="18651">MRKFCFPILFAVLLTACSDGDLQVDTIDFDSTTLQFCDDPVATSANILFKINTTEALILELPSGVLDNGVVGETITTTSTVPGQSKLTYRIFSDDVSSNYFCDDIPPISPNVVQEIEAQDGIVSIETVSDADGTNFVHTIRLTEISFVAENGERITNLAVEEFGEVNTVISN</sequence>
<evidence type="ECO:0000313" key="1">
    <source>
        <dbReference type="EMBL" id="SHG19074.1"/>
    </source>
</evidence>
<dbReference type="Proteomes" id="UP000184532">
    <property type="component" value="Unassembled WGS sequence"/>
</dbReference>
<reference evidence="2" key="1">
    <citation type="submission" date="2016-11" db="EMBL/GenBank/DDBJ databases">
        <authorList>
            <person name="Varghese N."/>
            <person name="Submissions S."/>
        </authorList>
    </citation>
    <scope>NUCLEOTIDE SEQUENCE [LARGE SCALE GENOMIC DNA]</scope>
    <source>
        <strain evidence="2">DSM 22638</strain>
    </source>
</reference>
<gene>
    <name evidence="1" type="ORF">SAMN04488116_0178</name>
</gene>
<accession>A0A1M5HSW6</accession>
<name>A0A1M5HSW6_9FLAO</name>
<protein>
    <submittedName>
        <fullName evidence="1">Uncharacterized protein</fullName>
    </submittedName>
</protein>
<dbReference type="OrthoDB" id="1417969at2"/>
<dbReference type="STRING" id="570519.SAMN04488116_0178"/>
<proteinExistence type="predicted"/>